<accession>A0A1S1NQV4</accession>
<evidence type="ECO:0000313" key="1">
    <source>
        <dbReference type="EMBL" id="QEL09963.1"/>
    </source>
</evidence>
<dbReference type="STRING" id="657387.BH688_14685"/>
<protein>
    <submittedName>
        <fullName evidence="1">Uncharacterized protein</fullName>
    </submittedName>
</protein>
<gene>
    <name evidence="1" type="ORF">FY550_01655</name>
</gene>
<name>A0A1S1NQV4_9GAMM</name>
<dbReference type="Proteomes" id="UP000322553">
    <property type="component" value="Chromosome"/>
</dbReference>
<proteinExistence type="predicted"/>
<dbReference type="RefSeq" id="WP_070981084.1">
    <property type="nucleotide sequence ID" value="NZ_CP043420.1"/>
</dbReference>
<keyword evidence="2" id="KW-1185">Reference proteome</keyword>
<dbReference type="EMBL" id="CP043420">
    <property type="protein sequence ID" value="QEL09963.1"/>
    <property type="molecule type" value="Genomic_DNA"/>
</dbReference>
<organism evidence="1 2">
    <name type="scientific">Kushneria phosphatilytica</name>
    <dbReference type="NCBI Taxonomy" id="657387"/>
    <lineage>
        <taxon>Bacteria</taxon>
        <taxon>Pseudomonadati</taxon>
        <taxon>Pseudomonadota</taxon>
        <taxon>Gammaproteobacteria</taxon>
        <taxon>Oceanospirillales</taxon>
        <taxon>Halomonadaceae</taxon>
        <taxon>Kushneria</taxon>
    </lineage>
</organism>
<evidence type="ECO:0000313" key="2">
    <source>
        <dbReference type="Proteomes" id="UP000322553"/>
    </source>
</evidence>
<reference evidence="1 2" key="1">
    <citation type="submission" date="2019-08" db="EMBL/GenBank/DDBJ databases">
        <title>Complete genome sequence of Kushneria sp. YCWA18, a halophilic phosphate-solubilizing bacterium isolated from Daqiao saltern in China.</title>
        <authorList>
            <person name="Du G.-X."/>
            <person name="Qu L.-Y."/>
        </authorList>
    </citation>
    <scope>NUCLEOTIDE SEQUENCE [LARGE SCALE GENOMIC DNA]</scope>
    <source>
        <strain evidence="1 2">YCWA18</strain>
    </source>
</reference>
<dbReference type="KEGG" id="kuy:FY550_01655"/>
<sequence>MTLTDCYQLSRACLKGCADELHDSAHATCAIVSLLQADLNEEIELNGFHRDGLLTALNLLADSLSSRSSFALGRLDKEFGDD</sequence>
<dbReference type="AlphaFoldDB" id="A0A1S1NQV4"/>